<keyword evidence="5" id="KW-1185">Reference proteome</keyword>
<evidence type="ECO:0000313" key="5">
    <source>
        <dbReference type="Proteomes" id="UP000273270"/>
    </source>
</evidence>
<gene>
    <name evidence="2" type="ORF">EG346_12665</name>
    <name evidence="3" type="ORF">NCTC13533_00969</name>
</gene>
<dbReference type="AlphaFoldDB" id="A0A1M7FV18"/>
<dbReference type="EMBL" id="CP033920">
    <property type="protein sequence ID" value="AZA48969.1"/>
    <property type="molecule type" value="Genomic_DNA"/>
</dbReference>
<feature type="transmembrane region" description="Helical" evidence="1">
    <location>
        <begin position="45"/>
        <end position="67"/>
    </location>
</feature>
<organism evidence="3 4">
    <name type="scientific">Chryseobacterium carnipullorum</name>
    <dbReference type="NCBI Taxonomy" id="1124835"/>
    <lineage>
        <taxon>Bacteria</taxon>
        <taxon>Pseudomonadati</taxon>
        <taxon>Bacteroidota</taxon>
        <taxon>Flavobacteriia</taxon>
        <taxon>Flavobacteriales</taxon>
        <taxon>Weeksellaceae</taxon>
        <taxon>Chryseobacterium group</taxon>
        <taxon>Chryseobacterium</taxon>
    </lineage>
</organism>
<dbReference type="EMBL" id="UFVQ01000003">
    <property type="protein sequence ID" value="STC93672.1"/>
    <property type="molecule type" value="Genomic_DNA"/>
</dbReference>
<reference evidence="3 4" key="1">
    <citation type="submission" date="2018-06" db="EMBL/GenBank/DDBJ databases">
        <authorList>
            <consortium name="Pathogen Informatics"/>
            <person name="Doyle S."/>
        </authorList>
    </citation>
    <scope>NUCLEOTIDE SEQUENCE [LARGE SCALE GENOMIC DNA]</scope>
    <source>
        <strain evidence="3 4">NCTC13533</strain>
    </source>
</reference>
<dbReference type="KEGG" id="ccau:EG346_12665"/>
<evidence type="ECO:0000313" key="3">
    <source>
        <dbReference type="EMBL" id="STC93672.1"/>
    </source>
</evidence>
<reference evidence="2" key="2">
    <citation type="submission" date="2018-11" db="EMBL/GenBank/DDBJ databases">
        <title>Proposal to divide the Flavobacteriaceae and reorganize its genera based on Amino Acid Identity values calculated from whole genome sequences.</title>
        <authorList>
            <person name="Nicholson A.C."/>
            <person name="Gulvik C.A."/>
            <person name="Whitney A.M."/>
            <person name="Humrighouse B.W."/>
            <person name="Bell M."/>
            <person name="Holmes B."/>
            <person name="Steigerwalt A."/>
            <person name="Villarma A."/>
            <person name="Sheth M."/>
            <person name="Batra D."/>
            <person name="Pryor J."/>
            <person name="Bernardet J.-F."/>
            <person name="Hugo C."/>
            <person name="Kampfer P."/>
            <person name="Newman J."/>
            <person name="Mcquiston J.R."/>
        </authorList>
    </citation>
    <scope>NUCLEOTIDE SEQUENCE [LARGE SCALE GENOMIC DNA]</scope>
    <source>
        <strain evidence="2">G0188</strain>
    </source>
</reference>
<keyword evidence="1" id="KW-0812">Transmembrane</keyword>
<evidence type="ECO:0000256" key="1">
    <source>
        <dbReference type="SAM" id="Phobius"/>
    </source>
</evidence>
<dbReference type="OrthoDB" id="9890529at2"/>
<evidence type="ECO:0000313" key="4">
    <source>
        <dbReference type="Proteomes" id="UP000255224"/>
    </source>
</evidence>
<dbReference type="Proteomes" id="UP000255224">
    <property type="component" value="Unassembled WGS sequence"/>
</dbReference>
<dbReference type="RefSeq" id="WP_073333278.1">
    <property type="nucleotide sequence ID" value="NZ_CP033920.1"/>
</dbReference>
<proteinExistence type="predicted"/>
<evidence type="ECO:0000313" key="2">
    <source>
        <dbReference type="EMBL" id="AZA48969.1"/>
    </source>
</evidence>
<feature type="transmembrane region" description="Helical" evidence="1">
    <location>
        <begin position="7"/>
        <end position="25"/>
    </location>
</feature>
<feature type="transmembrane region" description="Helical" evidence="1">
    <location>
        <begin position="79"/>
        <end position="98"/>
    </location>
</feature>
<dbReference type="Proteomes" id="UP000273270">
    <property type="component" value="Chromosome"/>
</dbReference>
<dbReference type="STRING" id="297244.SAMN05421639_10814"/>
<sequence length="101" mass="11416">MNYKTLTYNLLFLFIPVAAIVAWFLYDTAGGSIGGGGYNLGDLYSPVFCIGYIILYEAVLAAIIFYLYRKNRKWAVENIMAWAVSLALLLYFIVILSLKLK</sequence>
<accession>A0A1M7FV18</accession>
<keyword evidence="1" id="KW-0472">Membrane</keyword>
<keyword evidence="1" id="KW-1133">Transmembrane helix</keyword>
<protein>
    <submittedName>
        <fullName evidence="3">Uncharacterized protein</fullName>
    </submittedName>
</protein>
<reference evidence="5" key="3">
    <citation type="submission" date="2018-11" db="EMBL/GenBank/DDBJ databases">
        <title>Proposal to divide the Flavobacteriaceae and reorganize its genera based on Amino Acid Identity values calculated from whole genome sequences.</title>
        <authorList>
            <person name="Nicholson A.C."/>
            <person name="Gulvik C.A."/>
            <person name="Whitney A.M."/>
            <person name="Humrighouse B.W."/>
            <person name="Bell M."/>
            <person name="Holmes B."/>
            <person name="Steigerwalt A.G."/>
            <person name="Villarma A."/>
            <person name="Sheth M."/>
            <person name="Batra D."/>
            <person name="Pryor J."/>
            <person name="Bernardet J.-F."/>
            <person name="Hugo C."/>
            <person name="Kampfer P."/>
            <person name="Newman J."/>
            <person name="McQuiston J.R."/>
        </authorList>
    </citation>
    <scope>NUCLEOTIDE SEQUENCE [LARGE SCALE GENOMIC DNA]</scope>
    <source>
        <strain evidence="5">G0188</strain>
    </source>
</reference>
<accession>A0A376DS81</accession>
<name>A0A1M7FV18_CHRCU</name>